<dbReference type="PROSITE" id="PS00678">
    <property type="entry name" value="WD_REPEATS_1"/>
    <property type="match status" value="3"/>
</dbReference>
<dbReference type="SUPFAM" id="SSF50978">
    <property type="entry name" value="WD40 repeat-like"/>
    <property type="match status" value="1"/>
</dbReference>
<keyword evidence="2" id="KW-0677">Repeat</keyword>
<evidence type="ECO:0000256" key="3">
    <source>
        <dbReference type="PROSITE-ProRule" id="PRU00221"/>
    </source>
</evidence>
<feature type="repeat" description="WD" evidence="3">
    <location>
        <begin position="66"/>
        <end position="107"/>
    </location>
</feature>
<dbReference type="InterPro" id="IPR015943">
    <property type="entry name" value="WD40/YVTN_repeat-like_dom_sf"/>
</dbReference>
<dbReference type="OrthoDB" id="538223at2759"/>
<feature type="repeat" description="WD" evidence="3">
    <location>
        <begin position="24"/>
        <end position="60"/>
    </location>
</feature>
<dbReference type="InterPro" id="IPR001680">
    <property type="entry name" value="WD40_rpt"/>
</dbReference>
<dbReference type="InterPro" id="IPR020472">
    <property type="entry name" value="WD40_PAC1"/>
</dbReference>
<dbReference type="Proteomes" id="UP000738325">
    <property type="component" value="Unassembled WGS sequence"/>
</dbReference>
<dbReference type="AlphaFoldDB" id="A0A9P6QWZ8"/>
<dbReference type="EMBL" id="JAAAIP010001570">
    <property type="protein sequence ID" value="KAG0305559.1"/>
    <property type="molecule type" value="Genomic_DNA"/>
</dbReference>
<organism evidence="4 5">
    <name type="scientific">Dissophora globulifera</name>
    <dbReference type="NCBI Taxonomy" id="979702"/>
    <lineage>
        <taxon>Eukaryota</taxon>
        <taxon>Fungi</taxon>
        <taxon>Fungi incertae sedis</taxon>
        <taxon>Mucoromycota</taxon>
        <taxon>Mortierellomycotina</taxon>
        <taxon>Mortierellomycetes</taxon>
        <taxon>Mortierellales</taxon>
        <taxon>Mortierellaceae</taxon>
        <taxon>Dissophora</taxon>
    </lineage>
</organism>
<feature type="non-terminal residue" evidence="4">
    <location>
        <position position="1"/>
    </location>
</feature>
<dbReference type="PRINTS" id="PR00320">
    <property type="entry name" value="GPROTEINBRPT"/>
</dbReference>
<evidence type="ECO:0000313" key="4">
    <source>
        <dbReference type="EMBL" id="KAG0305559.1"/>
    </source>
</evidence>
<dbReference type="Gene3D" id="2.130.10.10">
    <property type="entry name" value="YVTN repeat-like/Quinoprotein amine dehydrogenase"/>
    <property type="match status" value="1"/>
</dbReference>
<comment type="caution">
    <text evidence="4">The sequence shown here is derived from an EMBL/GenBank/DDBJ whole genome shotgun (WGS) entry which is preliminary data.</text>
</comment>
<dbReference type="PANTHER" id="PTHR22847:SF637">
    <property type="entry name" value="WD REPEAT DOMAIN 5B"/>
    <property type="match status" value="1"/>
</dbReference>
<dbReference type="InterPro" id="IPR036322">
    <property type="entry name" value="WD40_repeat_dom_sf"/>
</dbReference>
<keyword evidence="5" id="KW-1185">Reference proteome</keyword>
<feature type="repeat" description="WD" evidence="3">
    <location>
        <begin position="1"/>
        <end position="18"/>
    </location>
</feature>
<gene>
    <name evidence="4" type="ORF">BGZ99_002044</name>
</gene>
<name>A0A9P6QWZ8_9FUNG</name>
<dbReference type="Pfam" id="PF00400">
    <property type="entry name" value="WD40"/>
    <property type="match status" value="3"/>
</dbReference>
<dbReference type="SMART" id="SM00320">
    <property type="entry name" value="WD40"/>
    <property type="match status" value="3"/>
</dbReference>
<dbReference type="PANTHER" id="PTHR22847">
    <property type="entry name" value="WD40 REPEAT PROTEIN"/>
    <property type="match status" value="1"/>
</dbReference>
<keyword evidence="1 3" id="KW-0853">WD repeat</keyword>
<evidence type="ECO:0000313" key="5">
    <source>
        <dbReference type="Proteomes" id="UP000738325"/>
    </source>
</evidence>
<dbReference type="PROSITE" id="PS50294">
    <property type="entry name" value="WD_REPEATS_REGION"/>
    <property type="match status" value="3"/>
</dbReference>
<accession>A0A9P6QWZ8</accession>
<proteinExistence type="predicted"/>
<protein>
    <recommendedName>
        <fullName evidence="6">WD40 repeat-like protein</fullName>
    </recommendedName>
</protein>
<evidence type="ECO:0008006" key="6">
    <source>
        <dbReference type="Google" id="ProtNLM"/>
    </source>
</evidence>
<reference evidence="4" key="1">
    <citation type="journal article" date="2020" name="Fungal Divers.">
        <title>Resolving the Mortierellaceae phylogeny through synthesis of multi-gene phylogenetics and phylogenomics.</title>
        <authorList>
            <person name="Vandepol N."/>
            <person name="Liber J."/>
            <person name="Desiro A."/>
            <person name="Na H."/>
            <person name="Kennedy M."/>
            <person name="Barry K."/>
            <person name="Grigoriev I.V."/>
            <person name="Miller A.N."/>
            <person name="O'Donnell K."/>
            <person name="Stajich J.E."/>
            <person name="Bonito G."/>
        </authorList>
    </citation>
    <scope>NUCLEOTIDE SEQUENCE</scope>
    <source>
        <strain evidence="4">REB-010B</strain>
    </source>
</reference>
<dbReference type="PROSITE" id="PS50082">
    <property type="entry name" value="WD_REPEATS_2"/>
    <property type="match status" value="3"/>
</dbReference>
<evidence type="ECO:0000256" key="2">
    <source>
        <dbReference type="ARBA" id="ARBA00022737"/>
    </source>
</evidence>
<evidence type="ECO:0000256" key="1">
    <source>
        <dbReference type="ARBA" id="ARBA00022574"/>
    </source>
</evidence>
<sequence length="227" mass="23936">IASGSGDKTVRLWDAQTGVPGLVLSGHTDTICSVTYSPNGHQIASGSGDKTVRLWDAQSGIPGFILSGHTSSIWTVTFSPNGHRIFSGSGDETVRLWDVASGQCLAVVDDVRGSLASVALSATLKGLFLITGSGNFVRTWKLIDEEDQFQVHLLWSSAHSSLSVSGALIQDTQGLSKINIQLLKQRGAAGDPTLPLSLREAGQRLASMAFVASKLKVPTNIGTPREP</sequence>
<dbReference type="InterPro" id="IPR019775">
    <property type="entry name" value="WD40_repeat_CS"/>
</dbReference>
<dbReference type="GO" id="GO:1990234">
    <property type="term" value="C:transferase complex"/>
    <property type="evidence" value="ECO:0007669"/>
    <property type="project" value="UniProtKB-ARBA"/>
</dbReference>